<feature type="compositionally biased region" description="Low complexity" evidence="1">
    <location>
        <begin position="15"/>
        <end position="25"/>
    </location>
</feature>
<dbReference type="Proteomes" id="UP001054837">
    <property type="component" value="Unassembled WGS sequence"/>
</dbReference>
<evidence type="ECO:0000313" key="3">
    <source>
        <dbReference type="Proteomes" id="UP001054837"/>
    </source>
</evidence>
<evidence type="ECO:0000313" key="2">
    <source>
        <dbReference type="EMBL" id="GIX94407.1"/>
    </source>
</evidence>
<reference evidence="2 3" key="1">
    <citation type="submission" date="2021-06" db="EMBL/GenBank/DDBJ databases">
        <title>Caerostris darwini draft genome.</title>
        <authorList>
            <person name="Kono N."/>
            <person name="Arakawa K."/>
        </authorList>
    </citation>
    <scope>NUCLEOTIDE SEQUENCE [LARGE SCALE GENOMIC DNA]</scope>
</reference>
<name>A0AAV4PH14_9ARAC</name>
<dbReference type="AlphaFoldDB" id="A0AAV4PH14"/>
<accession>A0AAV4PH14</accession>
<gene>
    <name evidence="2" type="ORF">CDAR_220791</name>
</gene>
<sequence>MSSTNSFPINLFKQSKSTTTSTVSKHSIIREEKKKKTTRGHDARTTAGQRSGRKLSLFNGKATFTRHSLVAFVSPLTNQSRDKDYFENESPRENGENHAYFPVEEGNTTRNFSAAYVFLVRVNVFSLRINIDSDYVTNTLSDTWCFPSIPFTDG</sequence>
<dbReference type="EMBL" id="BPLQ01002610">
    <property type="protein sequence ID" value="GIX94407.1"/>
    <property type="molecule type" value="Genomic_DNA"/>
</dbReference>
<feature type="compositionally biased region" description="Basic and acidic residues" evidence="1">
    <location>
        <begin position="28"/>
        <end position="44"/>
    </location>
</feature>
<proteinExistence type="predicted"/>
<feature type="region of interest" description="Disordered" evidence="1">
    <location>
        <begin position="15"/>
        <end position="52"/>
    </location>
</feature>
<evidence type="ECO:0000256" key="1">
    <source>
        <dbReference type="SAM" id="MobiDB-lite"/>
    </source>
</evidence>
<organism evidence="2 3">
    <name type="scientific">Caerostris darwini</name>
    <dbReference type="NCBI Taxonomy" id="1538125"/>
    <lineage>
        <taxon>Eukaryota</taxon>
        <taxon>Metazoa</taxon>
        <taxon>Ecdysozoa</taxon>
        <taxon>Arthropoda</taxon>
        <taxon>Chelicerata</taxon>
        <taxon>Arachnida</taxon>
        <taxon>Araneae</taxon>
        <taxon>Araneomorphae</taxon>
        <taxon>Entelegynae</taxon>
        <taxon>Araneoidea</taxon>
        <taxon>Araneidae</taxon>
        <taxon>Caerostris</taxon>
    </lineage>
</organism>
<comment type="caution">
    <text evidence="2">The sequence shown here is derived from an EMBL/GenBank/DDBJ whole genome shotgun (WGS) entry which is preliminary data.</text>
</comment>
<keyword evidence="3" id="KW-1185">Reference proteome</keyword>
<protein>
    <submittedName>
        <fullName evidence="2">Uncharacterized protein</fullName>
    </submittedName>
</protein>